<evidence type="ECO:0000256" key="1">
    <source>
        <dbReference type="SAM" id="Phobius"/>
    </source>
</evidence>
<reference evidence="2 3" key="1">
    <citation type="submission" date="2018-06" db="EMBL/GenBank/DDBJ databases">
        <title>The Genome of Cuscuta australis (Dodder) Provides Insight into the Evolution of Plant Parasitism.</title>
        <authorList>
            <person name="Liu H."/>
        </authorList>
    </citation>
    <scope>NUCLEOTIDE SEQUENCE [LARGE SCALE GENOMIC DNA]</scope>
    <source>
        <strain evidence="3">cv. Yunnan</strain>
        <tissue evidence="2">Vines</tissue>
    </source>
</reference>
<keyword evidence="3" id="KW-1185">Reference proteome</keyword>
<name>A0A328DF02_9ASTE</name>
<keyword evidence="1" id="KW-1133">Transmembrane helix</keyword>
<dbReference type="PANTHER" id="PTHR36329">
    <property type="entry name" value="TRANSMEMBRANE PROTEIN"/>
    <property type="match status" value="1"/>
</dbReference>
<evidence type="ECO:0000313" key="2">
    <source>
        <dbReference type="EMBL" id="RAL44104.1"/>
    </source>
</evidence>
<proteinExistence type="predicted"/>
<feature type="transmembrane region" description="Helical" evidence="1">
    <location>
        <begin position="94"/>
        <end position="119"/>
    </location>
</feature>
<evidence type="ECO:0008006" key="4">
    <source>
        <dbReference type="Google" id="ProtNLM"/>
    </source>
</evidence>
<feature type="transmembrane region" description="Helical" evidence="1">
    <location>
        <begin position="62"/>
        <end position="82"/>
    </location>
</feature>
<sequence>MGEALATAFSESNGWDRIGVDEAYKRLPLLYFSLMLIWSLSFCSWTFNTFRTRHFQMNKLQWTLASIPLIKALQLMLCFLFWSSCYYAHVCSLWMSFGVYMTGVLSQTVTFVVFLIISYGYCITCESLSLYERRTTAALGCVFYLTLIGHRASIPYFSVFLTLDYSILFYVIFNHISQNLLLLREQLAFIENEDVPHMHDAIYMKYTMLKKFQGVMHIVAVAELAIFINIENSVDSYWLRMLIREWAHFSILLFIGWTFRSKDMVPSFSIMPTVKHKGQRTFPPIYSIEMDAATFRDFSAHEWHIGVPTSPKKGSFPDSVLVVIQHPHVYTKPQTSARTQQLN</sequence>
<comment type="caution">
    <text evidence="2">The sequence shown here is derived from an EMBL/GenBank/DDBJ whole genome shotgun (WGS) entry which is preliminary data.</text>
</comment>
<keyword evidence="1" id="KW-0472">Membrane</keyword>
<protein>
    <recommendedName>
        <fullName evidence="4">THH1/TOM1/TOM3 domain-containing protein</fullName>
    </recommendedName>
</protein>
<dbReference type="Proteomes" id="UP000249390">
    <property type="component" value="Unassembled WGS sequence"/>
</dbReference>
<accession>A0A328DF02</accession>
<dbReference type="PANTHER" id="PTHR36329:SF1">
    <property type="entry name" value="TRANSMEMBRANE PROTEIN"/>
    <property type="match status" value="1"/>
</dbReference>
<dbReference type="EMBL" id="NQVE01000148">
    <property type="protein sequence ID" value="RAL44104.1"/>
    <property type="molecule type" value="Genomic_DNA"/>
</dbReference>
<keyword evidence="1" id="KW-0812">Transmembrane</keyword>
<evidence type="ECO:0000313" key="3">
    <source>
        <dbReference type="Proteomes" id="UP000249390"/>
    </source>
</evidence>
<feature type="transmembrane region" description="Helical" evidence="1">
    <location>
        <begin position="29"/>
        <end position="50"/>
    </location>
</feature>
<dbReference type="AlphaFoldDB" id="A0A328DF02"/>
<gene>
    <name evidence="2" type="ORF">DM860_015025</name>
</gene>
<organism evidence="2 3">
    <name type="scientific">Cuscuta australis</name>
    <dbReference type="NCBI Taxonomy" id="267555"/>
    <lineage>
        <taxon>Eukaryota</taxon>
        <taxon>Viridiplantae</taxon>
        <taxon>Streptophyta</taxon>
        <taxon>Embryophyta</taxon>
        <taxon>Tracheophyta</taxon>
        <taxon>Spermatophyta</taxon>
        <taxon>Magnoliopsida</taxon>
        <taxon>eudicotyledons</taxon>
        <taxon>Gunneridae</taxon>
        <taxon>Pentapetalae</taxon>
        <taxon>asterids</taxon>
        <taxon>lamiids</taxon>
        <taxon>Solanales</taxon>
        <taxon>Convolvulaceae</taxon>
        <taxon>Cuscuteae</taxon>
        <taxon>Cuscuta</taxon>
        <taxon>Cuscuta subgen. Grammica</taxon>
        <taxon>Cuscuta sect. Cleistogrammica</taxon>
    </lineage>
</organism>